<dbReference type="EMBL" id="JAHESF010000026">
    <property type="protein sequence ID" value="MBT1699540.1"/>
    <property type="molecule type" value="Genomic_DNA"/>
</dbReference>
<keyword evidence="1" id="KW-0812">Transmembrane</keyword>
<feature type="transmembrane region" description="Helical" evidence="1">
    <location>
        <begin position="60"/>
        <end position="82"/>
    </location>
</feature>
<evidence type="ECO:0000256" key="1">
    <source>
        <dbReference type="SAM" id="Phobius"/>
    </source>
</evidence>
<sequence length="207" mass="23330">MKMQTRNIQAFAFFKRTVMSGVFLLLPILIIAVLFAKIWAPITKLVERISYRLNAEFLPGLNGVTILALCAILLLCFALGLLARLAFVSAFSDWVENNIIKVLPAYRYFKIIALEKMGVAHHEDQVCLLVYVQGTWQPALLIEDGPGTWHTVFVPLAPSPNIGTIHFVQAKHVIKTDHTLNDFHEFIQRFGKGIISKAEIQLPETMD</sequence>
<dbReference type="RefSeq" id="WP_254167550.1">
    <property type="nucleotide sequence ID" value="NZ_JAHESF010000026.1"/>
</dbReference>
<dbReference type="AlphaFoldDB" id="A0AAP2DNC9"/>
<keyword evidence="1" id="KW-1133">Transmembrane helix</keyword>
<gene>
    <name evidence="2" type="ORF">KK083_21760</name>
</gene>
<keyword evidence="1" id="KW-0472">Membrane</keyword>
<feature type="transmembrane region" description="Helical" evidence="1">
    <location>
        <begin position="21"/>
        <end position="40"/>
    </location>
</feature>
<proteinExistence type="predicted"/>
<dbReference type="Proteomes" id="UP001319200">
    <property type="component" value="Unassembled WGS sequence"/>
</dbReference>
<protein>
    <recommendedName>
        <fullName evidence="4">DUF502 domain-containing protein</fullName>
    </recommendedName>
</protein>
<evidence type="ECO:0000313" key="3">
    <source>
        <dbReference type="Proteomes" id="UP001319200"/>
    </source>
</evidence>
<evidence type="ECO:0008006" key="4">
    <source>
        <dbReference type="Google" id="ProtNLM"/>
    </source>
</evidence>
<evidence type="ECO:0000313" key="2">
    <source>
        <dbReference type="EMBL" id="MBT1699540.1"/>
    </source>
</evidence>
<comment type="caution">
    <text evidence="2">The sequence shown here is derived from an EMBL/GenBank/DDBJ whole genome shotgun (WGS) entry which is preliminary data.</text>
</comment>
<name>A0AAP2DNC9_9BACT</name>
<keyword evidence="3" id="KW-1185">Reference proteome</keyword>
<accession>A0AAP2DNC9</accession>
<reference evidence="2 3" key="1">
    <citation type="submission" date="2021-05" db="EMBL/GenBank/DDBJ databases">
        <title>A Polyphasic approach of four new species of the genus Ohtaekwangia: Ohtaekwangia histidinii sp. nov., Ohtaekwangia cretensis sp. nov., Ohtaekwangia indiensis sp. nov., Ohtaekwangia reichenbachii sp. nov. from diverse environment.</title>
        <authorList>
            <person name="Octaviana S."/>
        </authorList>
    </citation>
    <scope>NUCLEOTIDE SEQUENCE [LARGE SCALE GENOMIC DNA]</scope>
    <source>
        <strain evidence="2 3">PWU4</strain>
    </source>
</reference>
<organism evidence="2 3">
    <name type="scientific">Chryseosolibacter histidini</name>
    <dbReference type="NCBI Taxonomy" id="2782349"/>
    <lineage>
        <taxon>Bacteria</taxon>
        <taxon>Pseudomonadati</taxon>
        <taxon>Bacteroidota</taxon>
        <taxon>Cytophagia</taxon>
        <taxon>Cytophagales</taxon>
        <taxon>Chryseotaleaceae</taxon>
        <taxon>Chryseosolibacter</taxon>
    </lineage>
</organism>